<comment type="subcellular location">
    <subcellularLocation>
        <location evidence="2">Early endosome membrane</location>
        <topology evidence="2">Multi-pass membrane protein</topology>
    </subcellularLocation>
</comment>
<proteinExistence type="inferred from homology"/>
<dbReference type="OrthoDB" id="6781668at2759"/>
<accession>A0A2C5ZN71</accession>
<comment type="domain">
    <text evidence="13">The DHHC domain is required for palmitoyltransferase activity.</text>
</comment>
<keyword evidence="7 12" id="KW-0040">ANK repeat</keyword>
<keyword evidence="9" id="KW-0564">Palmitate</keyword>
<dbReference type="Pfam" id="PF12796">
    <property type="entry name" value="Ank_2"/>
    <property type="match status" value="1"/>
</dbReference>
<gene>
    <name evidence="16" type="ORF">CDD82_434</name>
</gene>
<evidence type="ECO:0000256" key="10">
    <source>
        <dbReference type="ARBA" id="ARBA00023288"/>
    </source>
</evidence>
<evidence type="ECO:0000256" key="3">
    <source>
        <dbReference type="ARBA" id="ARBA00010104"/>
    </source>
</evidence>
<evidence type="ECO:0000256" key="7">
    <source>
        <dbReference type="ARBA" id="ARBA00023043"/>
    </source>
</evidence>
<evidence type="ECO:0000256" key="8">
    <source>
        <dbReference type="ARBA" id="ARBA00023136"/>
    </source>
</evidence>
<keyword evidence="8 13" id="KW-0472">Membrane</keyword>
<dbReference type="PROSITE" id="PS50088">
    <property type="entry name" value="ANK_REPEAT"/>
    <property type="match status" value="5"/>
</dbReference>
<evidence type="ECO:0000256" key="5">
    <source>
        <dbReference type="ARBA" id="ARBA00022737"/>
    </source>
</evidence>
<evidence type="ECO:0000256" key="6">
    <source>
        <dbReference type="ARBA" id="ARBA00022989"/>
    </source>
</evidence>
<evidence type="ECO:0000259" key="15">
    <source>
        <dbReference type="Pfam" id="PF01529"/>
    </source>
</evidence>
<evidence type="ECO:0000256" key="13">
    <source>
        <dbReference type="RuleBase" id="RU079119"/>
    </source>
</evidence>
<feature type="repeat" description="ANK" evidence="12">
    <location>
        <begin position="214"/>
        <end position="246"/>
    </location>
</feature>
<dbReference type="GO" id="GO:0019706">
    <property type="term" value="F:protein-cysteine S-palmitoyltransferase activity"/>
    <property type="evidence" value="ECO:0007669"/>
    <property type="project" value="UniProtKB-EC"/>
</dbReference>
<dbReference type="EC" id="2.3.1.225" evidence="13"/>
<dbReference type="InterPro" id="IPR001594">
    <property type="entry name" value="Palmitoyltrfase_DHHC"/>
</dbReference>
<dbReference type="AlphaFoldDB" id="A0A2C5ZN71"/>
<reference evidence="16 17" key="1">
    <citation type="submission" date="2017-06" db="EMBL/GenBank/DDBJ databases">
        <title>Ant-infecting Ophiocordyceps genomes reveal a high diversity of potential behavioral manipulation genes and a possible major role for enterotoxins.</title>
        <authorList>
            <person name="De Bekker C."/>
            <person name="Evans H.C."/>
            <person name="Brachmann A."/>
            <person name="Hughes D.P."/>
        </authorList>
    </citation>
    <scope>NUCLEOTIDE SEQUENCE [LARGE SCALE GENOMIC DNA]</scope>
    <source>
        <strain evidence="16 17">1348a</strain>
    </source>
</reference>
<dbReference type="SMART" id="SM00248">
    <property type="entry name" value="ANK"/>
    <property type="match status" value="5"/>
</dbReference>
<dbReference type="Pfam" id="PF00023">
    <property type="entry name" value="Ank"/>
    <property type="match status" value="2"/>
</dbReference>
<dbReference type="Gene3D" id="1.25.40.20">
    <property type="entry name" value="Ankyrin repeat-containing domain"/>
    <property type="match status" value="1"/>
</dbReference>
<feature type="transmembrane region" description="Helical" evidence="13">
    <location>
        <begin position="542"/>
        <end position="562"/>
    </location>
</feature>
<sequence length="724" mass="79998">MGSSSRSGSALAASTAAAAPMQPSSKGSAAAPKLNSEMEMASLPATAPENDIMQIARLGDIAAMEKLFESGDYDATYADHEGITPLHWAAINNQYAMCRFLVDHGAQINHKGGESVATPLQWAAQRCHYYVVDLLLQRGADPLMSDSQGYNTLHISTFNGNVLLLVLLLHQGIPVDVLDSYGHTALMWAAYKGYPQCVHLFLRWGASVHATDQQGFTALHWALVKGNPGCILKLIEYGADRFAKTDTGKTPAVTASELNTQPAWHRALKECGYDSQGHALVPPWPGATYFVKNKRAFTTRFLFLWPLVLTFALLLVFSHAPAIIGVPVALVVLYAILWTAKQLLEYAPPDMRHFHKTPWMAGIFAASLFLVGLNWLFVILPATTRSPSAPNHHYLLNLLFAGLYSLTTFFYVASMRYDPGFVPKLNGISEQRAVIDELLKEWKFDEANFCVGCMIRTPLRSKHCRRCQRCVAKHDHHCPWVYNCVGVNNHRQFFLYLICLTFGILAYDWLLYYYFGQISSDSSTECALLGPGLCRLLNSDSYTLILAGWISLQLVWVTMLIFTQFFQVARAMTTYENMTGIHMSAPITALTSTGAPLDPSLASLTAPSGSTAANGAAGHGHRGGFLKQWSRLLGVDPFIETVTGRSAATGRKRRKKNPYSRGCVSNCRDFWCDAAPVFGQRDSGWAMVGGVKVDYMAMYESPALMRMTGMRTRSGYQEVETEDV</sequence>
<protein>
    <recommendedName>
        <fullName evidence="13">Palmitoyltransferase</fullName>
        <ecNumber evidence="13">2.3.1.225</ecNumber>
    </recommendedName>
</protein>
<feature type="region of interest" description="Disordered" evidence="14">
    <location>
        <begin position="1"/>
        <end position="33"/>
    </location>
</feature>
<feature type="repeat" description="ANK" evidence="12">
    <location>
        <begin position="115"/>
        <end position="147"/>
    </location>
</feature>
<comment type="catalytic activity">
    <reaction evidence="11 13">
        <text>L-cysteinyl-[protein] + hexadecanoyl-CoA = S-hexadecanoyl-L-cysteinyl-[protein] + CoA</text>
        <dbReference type="Rhea" id="RHEA:36683"/>
        <dbReference type="Rhea" id="RHEA-COMP:10131"/>
        <dbReference type="Rhea" id="RHEA-COMP:11032"/>
        <dbReference type="ChEBI" id="CHEBI:29950"/>
        <dbReference type="ChEBI" id="CHEBI:57287"/>
        <dbReference type="ChEBI" id="CHEBI:57379"/>
        <dbReference type="ChEBI" id="CHEBI:74151"/>
        <dbReference type="EC" id="2.3.1.225"/>
    </reaction>
</comment>
<comment type="function">
    <text evidence="1">Palmitoyltransferase specific for casein kinase 1.</text>
</comment>
<dbReference type="EMBL" id="NJEU01000011">
    <property type="protein sequence ID" value="PHH83475.1"/>
    <property type="molecule type" value="Genomic_DNA"/>
</dbReference>
<evidence type="ECO:0000256" key="2">
    <source>
        <dbReference type="ARBA" id="ARBA00004520"/>
    </source>
</evidence>
<evidence type="ECO:0000256" key="11">
    <source>
        <dbReference type="ARBA" id="ARBA00048048"/>
    </source>
</evidence>
<dbReference type="SUPFAM" id="SSF48403">
    <property type="entry name" value="Ankyrin repeat"/>
    <property type="match status" value="1"/>
</dbReference>
<keyword evidence="13" id="KW-0808">Transferase</keyword>
<dbReference type="InterPro" id="IPR036770">
    <property type="entry name" value="Ankyrin_rpt-contain_sf"/>
</dbReference>
<organism evidence="16 17">
    <name type="scientific">Ophiocordyceps australis</name>
    <dbReference type="NCBI Taxonomy" id="1399860"/>
    <lineage>
        <taxon>Eukaryota</taxon>
        <taxon>Fungi</taxon>
        <taxon>Dikarya</taxon>
        <taxon>Ascomycota</taxon>
        <taxon>Pezizomycotina</taxon>
        <taxon>Sordariomycetes</taxon>
        <taxon>Hypocreomycetidae</taxon>
        <taxon>Hypocreales</taxon>
        <taxon>Ophiocordycipitaceae</taxon>
        <taxon>Ophiocordyceps</taxon>
    </lineage>
</organism>
<dbReference type="Proteomes" id="UP000224854">
    <property type="component" value="Unassembled WGS sequence"/>
</dbReference>
<evidence type="ECO:0000256" key="12">
    <source>
        <dbReference type="PROSITE-ProRule" id="PRU00023"/>
    </source>
</evidence>
<keyword evidence="13" id="KW-0012">Acyltransferase</keyword>
<evidence type="ECO:0000256" key="1">
    <source>
        <dbReference type="ARBA" id="ARBA00002100"/>
    </source>
</evidence>
<feature type="domain" description="Palmitoyltransferase DHHC" evidence="15">
    <location>
        <begin position="444"/>
        <end position="579"/>
    </location>
</feature>
<dbReference type="PROSITE" id="PS50297">
    <property type="entry name" value="ANK_REP_REGION"/>
    <property type="match status" value="5"/>
</dbReference>
<dbReference type="InterPro" id="IPR002110">
    <property type="entry name" value="Ankyrin_rpt"/>
</dbReference>
<dbReference type="PROSITE" id="PS50216">
    <property type="entry name" value="DHHC"/>
    <property type="match status" value="1"/>
</dbReference>
<feature type="transmembrane region" description="Helical" evidence="13">
    <location>
        <begin position="493"/>
        <end position="515"/>
    </location>
</feature>
<evidence type="ECO:0000256" key="14">
    <source>
        <dbReference type="SAM" id="MobiDB-lite"/>
    </source>
</evidence>
<keyword evidence="5" id="KW-0677">Repeat</keyword>
<dbReference type="Pfam" id="PF01529">
    <property type="entry name" value="DHHC"/>
    <property type="match status" value="1"/>
</dbReference>
<feature type="repeat" description="ANK" evidence="12">
    <location>
        <begin position="148"/>
        <end position="180"/>
    </location>
</feature>
<feature type="repeat" description="ANK" evidence="12">
    <location>
        <begin position="181"/>
        <end position="213"/>
    </location>
</feature>
<feature type="repeat" description="ANK" evidence="12">
    <location>
        <begin position="81"/>
        <end position="113"/>
    </location>
</feature>
<keyword evidence="4 13" id="KW-0812">Transmembrane</keyword>
<dbReference type="PANTHER" id="PTHR24161">
    <property type="entry name" value="ANK_REP_REGION DOMAIN-CONTAINING PROTEIN-RELATED"/>
    <property type="match status" value="1"/>
</dbReference>
<comment type="similarity">
    <text evidence="3">Belongs to the DHHC palmitoyltransferase family. AKR/ZDHHC17 subfamily.</text>
</comment>
<evidence type="ECO:0000256" key="9">
    <source>
        <dbReference type="ARBA" id="ARBA00023139"/>
    </source>
</evidence>
<keyword evidence="17" id="KW-1185">Reference proteome</keyword>
<feature type="compositionally biased region" description="Low complexity" evidence="14">
    <location>
        <begin position="1"/>
        <end position="25"/>
    </location>
</feature>
<feature type="transmembrane region" description="Helical" evidence="13">
    <location>
        <begin position="394"/>
        <end position="414"/>
    </location>
</feature>
<keyword evidence="10" id="KW-0449">Lipoprotein</keyword>
<feature type="transmembrane region" description="Helical" evidence="13">
    <location>
        <begin position="358"/>
        <end position="382"/>
    </location>
</feature>
<comment type="caution">
    <text evidence="16">The sequence shown here is derived from an EMBL/GenBank/DDBJ whole genome shotgun (WGS) entry which is preliminary data.</text>
</comment>
<evidence type="ECO:0000313" key="16">
    <source>
        <dbReference type="EMBL" id="PHH83475.1"/>
    </source>
</evidence>
<evidence type="ECO:0000313" key="17">
    <source>
        <dbReference type="Proteomes" id="UP000224854"/>
    </source>
</evidence>
<feature type="transmembrane region" description="Helical" evidence="13">
    <location>
        <begin position="304"/>
        <end position="337"/>
    </location>
</feature>
<dbReference type="GO" id="GO:0031901">
    <property type="term" value="C:early endosome membrane"/>
    <property type="evidence" value="ECO:0007669"/>
    <property type="project" value="UniProtKB-SubCell"/>
</dbReference>
<keyword evidence="6 13" id="KW-1133">Transmembrane helix</keyword>
<name>A0A2C5ZN71_9HYPO</name>
<dbReference type="PANTHER" id="PTHR24161:SF85">
    <property type="entry name" value="PALMITOYLTRANSFERASE HIP14"/>
    <property type="match status" value="1"/>
</dbReference>
<evidence type="ECO:0000256" key="4">
    <source>
        <dbReference type="ARBA" id="ARBA00022692"/>
    </source>
</evidence>